<feature type="domain" description="SRCR" evidence="5">
    <location>
        <begin position="529"/>
        <end position="628"/>
    </location>
</feature>
<evidence type="ECO:0000313" key="6">
    <source>
        <dbReference type="EMBL" id="CAG2190742.1"/>
    </source>
</evidence>
<evidence type="ECO:0000313" key="7">
    <source>
        <dbReference type="Proteomes" id="UP000683360"/>
    </source>
</evidence>
<evidence type="ECO:0000259" key="5">
    <source>
        <dbReference type="PROSITE" id="PS50287"/>
    </source>
</evidence>
<dbReference type="SMART" id="SM00202">
    <property type="entry name" value="SR"/>
    <property type="match status" value="5"/>
</dbReference>
<reference evidence="6" key="1">
    <citation type="submission" date="2021-03" db="EMBL/GenBank/DDBJ databases">
        <authorList>
            <person name="Bekaert M."/>
        </authorList>
    </citation>
    <scope>NUCLEOTIDE SEQUENCE</scope>
</reference>
<feature type="domain" description="SRCR" evidence="5">
    <location>
        <begin position="408"/>
        <end position="520"/>
    </location>
</feature>
<feature type="disulfide bond" evidence="4">
    <location>
        <begin position="145"/>
        <end position="155"/>
    </location>
</feature>
<dbReference type="SUPFAM" id="SSF56487">
    <property type="entry name" value="SRCR-like"/>
    <property type="match status" value="5"/>
</dbReference>
<accession>A0A8S3Q1U3</accession>
<sequence>MIIHGTNDGRYSISLKKISGTRFDSKLVIRNTQASDSGIIKCRVNGVEERQFKVNVQESISTPVRLKSFTQEGEGIIQIRHKNKWTYFYDYDFSIVKTSMVCRSLGYPYGGVPQMYDAEERGIFRLNNWRYKKNRYPMCIGGISCLPNVTDIGQCNLDRPYKCHHGHVIGVTCRLVPVKIPDVPVRLMIPGNDLQNLREGVVEVFLNDHWGFVFGIGHSEVNVLCKTLGFEYGGQSYKTSDVLHSTQFGRLDYSTEILQNFSCPENASHLNECSDMEWTERLSFGWDRWDFLSIRCLTYAEIYDTGVHIRLAGLSTKHEGRVEILHNNKWGFIHGRWYGGLPIYDKFIPGQGPLWIDYIECPLLANDLQDCEFDWKSEEDKLSIVYFDEEPAVVRCRTEPVEVPEVKFRLKAGQRGDMLEYFKDGYWGYVCGAYMGSSEASVFCHMLGFTYGGHIINNMDNGQYDGENDGRTDIAPTLLEYMECPWNSVDLNQCSEREWSHKDQRIVCKHHQRDLRLKCRSKPFPDYEVQLFGGNSINEGQLLVKYDNKWATVHPDYFSTTNIAVVCRQLGFRHGGEKTSKDSVYENSPFWLIVKCNGKEQNVGQCNSIETQPFSPIERSVAVFIKCYEKNDPGLLDKI</sequence>
<feature type="domain" description="SRCR" evidence="5">
    <location>
        <begin position="64"/>
        <end position="174"/>
    </location>
</feature>
<keyword evidence="3 4" id="KW-1015">Disulfide bond</keyword>
<dbReference type="InterPro" id="IPR036772">
    <property type="entry name" value="SRCR-like_dom_sf"/>
</dbReference>
<organism evidence="6 7">
    <name type="scientific">Mytilus edulis</name>
    <name type="common">Blue mussel</name>
    <dbReference type="NCBI Taxonomy" id="6550"/>
    <lineage>
        <taxon>Eukaryota</taxon>
        <taxon>Metazoa</taxon>
        <taxon>Spiralia</taxon>
        <taxon>Lophotrochozoa</taxon>
        <taxon>Mollusca</taxon>
        <taxon>Bivalvia</taxon>
        <taxon>Autobranchia</taxon>
        <taxon>Pteriomorphia</taxon>
        <taxon>Mytilida</taxon>
        <taxon>Mytiloidea</taxon>
        <taxon>Mytilidae</taxon>
        <taxon>Mytilinae</taxon>
        <taxon>Mytilus</taxon>
    </lineage>
</organism>
<comment type="caution">
    <text evidence="6">The sequence shown here is derived from an EMBL/GenBank/DDBJ whole genome shotgun (WGS) entry which is preliminary data.</text>
</comment>
<feature type="domain" description="SRCR" evidence="5">
    <location>
        <begin position="185"/>
        <end position="297"/>
    </location>
</feature>
<feature type="disulfide bond" evidence="4">
    <location>
        <begin position="263"/>
        <end position="273"/>
    </location>
</feature>
<dbReference type="OrthoDB" id="10288394at2759"/>
<proteinExistence type="predicted"/>
<feature type="domain" description="SRCR" evidence="5">
    <location>
        <begin position="309"/>
        <end position="333"/>
    </location>
</feature>
<name>A0A8S3Q1U3_MYTED</name>
<evidence type="ECO:0000256" key="4">
    <source>
        <dbReference type="PROSITE-ProRule" id="PRU00196"/>
    </source>
</evidence>
<keyword evidence="2" id="KW-0677">Repeat</keyword>
<dbReference type="Proteomes" id="UP000683360">
    <property type="component" value="Unassembled WGS sequence"/>
</dbReference>
<keyword evidence="7" id="KW-1185">Reference proteome</keyword>
<evidence type="ECO:0000256" key="2">
    <source>
        <dbReference type="ARBA" id="ARBA00022737"/>
    </source>
</evidence>
<feature type="disulfide bond" evidence="4">
    <location>
        <begin position="484"/>
        <end position="494"/>
    </location>
</feature>
<evidence type="ECO:0000256" key="1">
    <source>
        <dbReference type="ARBA" id="ARBA00022729"/>
    </source>
</evidence>
<feature type="disulfide bond" evidence="4">
    <location>
        <begin position="596"/>
        <end position="606"/>
    </location>
</feature>
<gene>
    <name evidence="6" type="ORF">MEDL_6001</name>
</gene>
<dbReference type="InterPro" id="IPR001190">
    <property type="entry name" value="SRCR"/>
</dbReference>
<comment type="caution">
    <text evidence="4">Lacks conserved residue(s) required for the propagation of feature annotation.</text>
</comment>
<dbReference type="PANTHER" id="PTHR19331">
    <property type="entry name" value="SCAVENGER RECEPTOR DOMAIN-CONTAINING"/>
    <property type="match status" value="1"/>
</dbReference>
<dbReference type="PRINTS" id="PR00258">
    <property type="entry name" value="SPERACTRCPTR"/>
</dbReference>
<protein>
    <recommendedName>
        <fullName evidence="5">SRCR domain-containing protein</fullName>
    </recommendedName>
</protein>
<dbReference type="EMBL" id="CAJPWZ010000341">
    <property type="protein sequence ID" value="CAG2190742.1"/>
    <property type="molecule type" value="Genomic_DNA"/>
</dbReference>
<dbReference type="GO" id="GO:0016020">
    <property type="term" value="C:membrane"/>
    <property type="evidence" value="ECO:0007669"/>
    <property type="project" value="InterPro"/>
</dbReference>
<dbReference type="Gene3D" id="3.10.250.10">
    <property type="entry name" value="SRCR-like domain"/>
    <property type="match status" value="4"/>
</dbReference>
<dbReference type="Pfam" id="PF00530">
    <property type="entry name" value="SRCR"/>
    <property type="match status" value="4"/>
</dbReference>
<keyword evidence="1" id="KW-0732">Signal</keyword>
<dbReference type="PROSITE" id="PS50287">
    <property type="entry name" value="SRCR_2"/>
    <property type="match status" value="5"/>
</dbReference>
<dbReference type="AlphaFoldDB" id="A0A8S3Q1U3"/>
<evidence type="ECO:0000256" key="3">
    <source>
        <dbReference type="ARBA" id="ARBA00023157"/>
    </source>
</evidence>